<comment type="caution">
    <text evidence="2">The sequence shown here is derived from an EMBL/GenBank/DDBJ whole genome shotgun (WGS) entry which is preliminary data.</text>
</comment>
<name>A0AAV9UL11_9PEZI</name>
<feature type="region of interest" description="Disordered" evidence="1">
    <location>
        <begin position="1"/>
        <end position="136"/>
    </location>
</feature>
<feature type="compositionally biased region" description="Basic and acidic residues" evidence="1">
    <location>
        <begin position="96"/>
        <end position="110"/>
    </location>
</feature>
<dbReference type="Proteomes" id="UP001373714">
    <property type="component" value="Unassembled WGS sequence"/>
</dbReference>
<protein>
    <submittedName>
        <fullName evidence="2">Uncharacterized protein</fullName>
    </submittedName>
</protein>
<evidence type="ECO:0000313" key="3">
    <source>
        <dbReference type="Proteomes" id="UP001373714"/>
    </source>
</evidence>
<evidence type="ECO:0000256" key="1">
    <source>
        <dbReference type="SAM" id="MobiDB-lite"/>
    </source>
</evidence>
<keyword evidence="3" id="KW-1185">Reference proteome</keyword>
<evidence type="ECO:0000313" key="2">
    <source>
        <dbReference type="EMBL" id="KAK6342034.1"/>
    </source>
</evidence>
<organism evidence="2 3">
    <name type="scientific">Orbilia blumenaviensis</name>
    <dbReference type="NCBI Taxonomy" id="1796055"/>
    <lineage>
        <taxon>Eukaryota</taxon>
        <taxon>Fungi</taxon>
        <taxon>Dikarya</taxon>
        <taxon>Ascomycota</taxon>
        <taxon>Pezizomycotina</taxon>
        <taxon>Orbiliomycetes</taxon>
        <taxon>Orbiliales</taxon>
        <taxon>Orbiliaceae</taxon>
        <taxon>Orbilia</taxon>
    </lineage>
</organism>
<dbReference type="AlphaFoldDB" id="A0AAV9UL11"/>
<sequence>MSSAPGLVGYSQDPSGVPGQSEEEAAKEEFESIKPRAEERASDARKNASNNAKDASGAEYGPNQRSEAFKRGEKIGTTFGSENFAGETTTVPELGCRIDSEDNKKADTVGKEAPPTINPSSNEPNPGDYYGSTGGY</sequence>
<proteinExistence type="predicted"/>
<accession>A0AAV9UL11</accession>
<dbReference type="EMBL" id="JAVHNS010000010">
    <property type="protein sequence ID" value="KAK6342034.1"/>
    <property type="molecule type" value="Genomic_DNA"/>
</dbReference>
<feature type="compositionally biased region" description="Polar residues" evidence="1">
    <location>
        <begin position="78"/>
        <end position="91"/>
    </location>
</feature>
<feature type="compositionally biased region" description="Basic and acidic residues" evidence="1">
    <location>
        <begin position="27"/>
        <end position="46"/>
    </location>
</feature>
<gene>
    <name evidence="2" type="ORF">TWF730_001515</name>
</gene>
<reference evidence="2 3" key="1">
    <citation type="submission" date="2019-10" db="EMBL/GenBank/DDBJ databases">
        <authorList>
            <person name="Palmer J.M."/>
        </authorList>
    </citation>
    <scope>NUCLEOTIDE SEQUENCE [LARGE SCALE GENOMIC DNA]</scope>
    <source>
        <strain evidence="2 3">TWF730</strain>
    </source>
</reference>